<dbReference type="InterPro" id="IPR013325">
    <property type="entry name" value="RNA_pol_sigma_r2"/>
</dbReference>
<geneLocation type="plasmid" evidence="7">
    <name>pGW6_2</name>
</geneLocation>
<protein>
    <submittedName>
        <fullName evidence="7">RNA polymerase sigma factor</fullName>
    </submittedName>
</protein>
<keyword evidence="10" id="KW-1185">Reference proteome</keyword>
<dbReference type="PANTHER" id="PTHR43133:SF8">
    <property type="entry name" value="RNA POLYMERASE SIGMA FACTOR HI_1459-RELATED"/>
    <property type="match status" value="1"/>
</dbReference>
<evidence type="ECO:0000256" key="2">
    <source>
        <dbReference type="ARBA" id="ARBA00023015"/>
    </source>
</evidence>
<evidence type="ECO:0000313" key="7">
    <source>
        <dbReference type="EMBL" id="AZG79149.1"/>
    </source>
</evidence>
<dbReference type="AlphaFoldDB" id="A0A3G8MAY2"/>
<dbReference type="InterPro" id="IPR039425">
    <property type="entry name" value="RNA_pol_sigma-70-like"/>
</dbReference>
<dbReference type="InterPro" id="IPR014284">
    <property type="entry name" value="RNA_pol_sigma-70_dom"/>
</dbReference>
<gene>
    <name evidence="7" type="ORF">EHO51_19760</name>
    <name evidence="8" type="ORF">F7D13_17755</name>
</gene>
<evidence type="ECO:0000256" key="4">
    <source>
        <dbReference type="ARBA" id="ARBA00023125"/>
    </source>
</evidence>
<evidence type="ECO:0000313" key="8">
    <source>
        <dbReference type="EMBL" id="QGM95927.1"/>
    </source>
</evidence>
<sequence>MALRAGDQNQAVALAELRELVLGAIIKFLSRNETPGGWSLGHDLHQTAEDCAQEAIILIQSKLDQFRGESKFTTWAYSIAVRVTLGELRRRRWRKAVVNSARLGEDMPVWPTDAPEPERSLERRQAWALLVRLIENSLTPLQRKALVAHAFQCMPLDLVAEWLGGNRNSIYKLIHDARKRLKAALLSEGVTHQDIIATFDSPQRKTYLSDDGKIFPSQSVSNAVESGS</sequence>
<comment type="similarity">
    <text evidence="1">Belongs to the sigma-70 factor family. ECF subfamily.</text>
</comment>
<dbReference type="Pfam" id="PF04542">
    <property type="entry name" value="Sigma70_r2"/>
    <property type="match status" value="1"/>
</dbReference>
<keyword evidence="2" id="KW-0805">Transcription regulation</keyword>
<dbReference type="InterPro" id="IPR013324">
    <property type="entry name" value="RNA_pol_sigma_r3/r4-like"/>
</dbReference>
<evidence type="ECO:0000256" key="3">
    <source>
        <dbReference type="ARBA" id="ARBA00023082"/>
    </source>
</evidence>
<evidence type="ECO:0000313" key="10">
    <source>
        <dbReference type="Proteomes" id="UP000424673"/>
    </source>
</evidence>
<evidence type="ECO:0000256" key="1">
    <source>
        <dbReference type="ARBA" id="ARBA00010641"/>
    </source>
</evidence>
<dbReference type="SUPFAM" id="SSF88659">
    <property type="entry name" value="Sigma3 and sigma4 domains of RNA polymerase sigma factors"/>
    <property type="match status" value="1"/>
</dbReference>
<geneLocation type="plasmid" evidence="8 10">
    <name>unnamed2</name>
</geneLocation>
<dbReference type="PANTHER" id="PTHR43133">
    <property type="entry name" value="RNA POLYMERASE ECF-TYPE SIGMA FACTO"/>
    <property type="match status" value="1"/>
</dbReference>
<feature type="domain" description="RNA polymerase sigma-70 region 2" evidence="6">
    <location>
        <begin position="46"/>
        <end position="94"/>
    </location>
</feature>
<name>A0A3G8MAY2_9HYPH</name>
<proteinExistence type="inferred from homology"/>
<keyword evidence="5" id="KW-0804">Transcription</keyword>
<keyword evidence="4" id="KW-0238">DNA-binding</keyword>
<evidence type="ECO:0000313" key="9">
    <source>
        <dbReference type="Proteomes" id="UP000273982"/>
    </source>
</evidence>
<dbReference type="KEGG" id="mros:EHO51_19760"/>
<reference evidence="8 10" key="2">
    <citation type="journal article" date="2021" name="AMB Express">
        <title>Isolation and characterisation of Methylocystis spp. for poly-3-hydroxybutyrate production using waste methane feedstocks.</title>
        <authorList>
            <person name="Rumah B.L."/>
            <person name="Stead C.E."/>
            <person name="Claxton Stevens B.H."/>
            <person name="Minton N.P."/>
            <person name="Grosse-Honebrink A."/>
            <person name="Zhang Y."/>
        </authorList>
    </citation>
    <scope>NUCLEOTIDE SEQUENCE [LARGE SCALE GENOMIC DNA]</scope>
    <source>
        <strain evidence="8 10">BRCS1</strain>
        <plasmid evidence="8 10">unnamed2</plasmid>
    </source>
</reference>
<dbReference type="GO" id="GO:0003677">
    <property type="term" value="F:DNA binding"/>
    <property type="evidence" value="ECO:0007669"/>
    <property type="project" value="UniProtKB-KW"/>
</dbReference>
<dbReference type="EMBL" id="CP044330">
    <property type="protein sequence ID" value="QGM95927.1"/>
    <property type="molecule type" value="Genomic_DNA"/>
</dbReference>
<reference evidence="7 9" key="1">
    <citation type="submission" date="2018-11" db="EMBL/GenBank/DDBJ databases">
        <title>Genome squencing of methanotrophic bacteria isolated from alkaline groundwater in Korea.</title>
        <authorList>
            <person name="Nguyen L.N."/>
        </authorList>
    </citation>
    <scope>NUCLEOTIDE SEQUENCE [LARGE SCALE GENOMIC DNA]</scope>
    <source>
        <strain evidence="7 9">GW6</strain>
        <plasmid evidence="9">pgw6_2</plasmid>
        <plasmid evidence="7">pGW6_2</plasmid>
    </source>
</reference>
<dbReference type="Gene3D" id="1.10.10.10">
    <property type="entry name" value="Winged helix-like DNA-binding domain superfamily/Winged helix DNA-binding domain"/>
    <property type="match status" value="1"/>
</dbReference>
<dbReference type="InterPro" id="IPR007627">
    <property type="entry name" value="RNA_pol_sigma70_r2"/>
</dbReference>
<dbReference type="NCBIfam" id="TIGR02937">
    <property type="entry name" value="sigma70-ECF"/>
    <property type="match status" value="1"/>
</dbReference>
<keyword evidence="7" id="KW-0614">Plasmid</keyword>
<organism evidence="7 9">
    <name type="scientific">Methylocystis rosea</name>
    <dbReference type="NCBI Taxonomy" id="173366"/>
    <lineage>
        <taxon>Bacteria</taxon>
        <taxon>Pseudomonadati</taxon>
        <taxon>Pseudomonadota</taxon>
        <taxon>Alphaproteobacteria</taxon>
        <taxon>Hyphomicrobiales</taxon>
        <taxon>Methylocystaceae</taxon>
        <taxon>Methylocystis</taxon>
    </lineage>
</organism>
<accession>A0A3G8MAY2</accession>
<keyword evidence="3" id="KW-0731">Sigma factor</keyword>
<dbReference type="Proteomes" id="UP000273982">
    <property type="component" value="Plasmid pGW6_2"/>
</dbReference>
<dbReference type="InterPro" id="IPR036388">
    <property type="entry name" value="WH-like_DNA-bd_sf"/>
</dbReference>
<dbReference type="Gene3D" id="1.10.1740.10">
    <property type="match status" value="1"/>
</dbReference>
<dbReference type="SUPFAM" id="SSF88946">
    <property type="entry name" value="Sigma2 domain of RNA polymerase sigma factors"/>
    <property type="match status" value="1"/>
</dbReference>
<evidence type="ECO:0000259" key="6">
    <source>
        <dbReference type="Pfam" id="PF04542"/>
    </source>
</evidence>
<dbReference type="Proteomes" id="UP000424673">
    <property type="component" value="Plasmid unnamed2"/>
</dbReference>
<dbReference type="RefSeq" id="WP_124740602.1">
    <property type="nucleotide sequence ID" value="NZ_CP044330.1"/>
</dbReference>
<dbReference type="EMBL" id="CP034088">
    <property type="protein sequence ID" value="AZG79149.1"/>
    <property type="molecule type" value="Genomic_DNA"/>
</dbReference>
<dbReference type="GO" id="GO:0006352">
    <property type="term" value="P:DNA-templated transcription initiation"/>
    <property type="evidence" value="ECO:0007669"/>
    <property type="project" value="InterPro"/>
</dbReference>
<geneLocation type="plasmid" evidence="9">
    <name>pgw6_2</name>
</geneLocation>
<evidence type="ECO:0000256" key="5">
    <source>
        <dbReference type="ARBA" id="ARBA00023163"/>
    </source>
</evidence>
<dbReference type="GO" id="GO:0016987">
    <property type="term" value="F:sigma factor activity"/>
    <property type="evidence" value="ECO:0007669"/>
    <property type="project" value="UniProtKB-KW"/>
</dbReference>